<name>A0A1M5ENA3_9HYPH</name>
<dbReference type="PROSITE" id="PS50987">
    <property type="entry name" value="HTH_ARSR_2"/>
    <property type="match status" value="1"/>
</dbReference>
<keyword evidence="3" id="KW-0804">Transcription</keyword>
<dbReference type="InterPro" id="IPR036388">
    <property type="entry name" value="WH-like_DNA-bd_sf"/>
</dbReference>
<gene>
    <name evidence="6" type="ORF">SAMN02745223_03582</name>
</gene>
<dbReference type="SMART" id="SM00418">
    <property type="entry name" value="HTH_ARSR"/>
    <property type="match status" value="1"/>
</dbReference>
<keyword evidence="2" id="KW-0238">DNA-binding</keyword>
<dbReference type="Gene3D" id="1.10.10.10">
    <property type="entry name" value="Winged helix-like DNA-binding domain superfamily/Winged helix DNA-binding domain"/>
    <property type="match status" value="1"/>
</dbReference>
<dbReference type="EMBL" id="FQVC01000014">
    <property type="protein sequence ID" value="SHF80571.1"/>
    <property type="molecule type" value="Genomic_DNA"/>
</dbReference>
<dbReference type="AlphaFoldDB" id="A0A1M5ENA3"/>
<dbReference type="GO" id="GO:0003700">
    <property type="term" value="F:DNA-binding transcription factor activity"/>
    <property type="evidence" value="ECO:0007669"/>
    <property type="project" value="InterPro"/>
</dbReference>
<protein>
    <submittedName>
        <fullName evidence="6">Transcriptional regulator, ArsR family</fullName>
    </submittedName>
</protein>
<evidence type="ECO:0000256" key="4">
    <source>
        <dbReference type="SAM" id="MobiDB-lite"/>
    </source>
</evidence>
<evidence type="ECO:0000256" key="3">
    <source>
        <dbReference type="ARBA" id="ARBA00023163"/>
    </source>
</evidence>
<dbReference type="Proteomes" id="UP000184533">
    <property type="component" value="Unassembled WGS sequence"/>
</dbReference>
<dbReference type="Pfam" id="PF12840">
    <property type="entry name" value="HTH_20"/>
    <property type="match status" value="1"/>
</dbReference>
<dbReference type="InterPro" id="IPR051011">
    <property type="entry name" value="Metal_resp_trans_reg"/>
</dbReference>
<organism evidence="6 7">
    <name type="scientific">Devosia limi DSM 17137</name>
    <dbReference type="NCBI Taxonomy" id="1121477"/>
    <lineage>
        <taxon>Bacteria</taxon>
        <taxon>Pseudomonadati</taxon>
        <taxon>Pseudomonadota</taxon>
        <taxon>Alphaproteobacteria</taxon>
        <taxon>Hyphomicrobiales</taxon>
        <taxon>Devosiaceae</taxon>
        <taxon>Devosia</taxon>
    </lineage>
</organism>
<dbReference type="PRINTS" id="PR00778">
    <property type="entry name" value="HTHARSR"/>
</dbReference>
<evidence type="ECO:0000256" key="1">
    <source>
        <dbReference type="ARBA" id="ARBA00023015"/>
    </source>
</evidence>
<evidence type="ECO:0000313" key="6">
    <source>
        <dbReference type="EMBL" id="SHF80571.1"/>
    </source>
</evidence>
<dbReference type="PANTHER" id="PTHR43132:SF2">
    <property type="entry name" value="ARSENICAL RESISTANCE OPERON REPRESSOR ARSR-RELATED"/>
    <property type="match status" value="1"/>
</dbReference>
<evidence type="ECO:0000259" key="5">
    <source>
        <dbReference type="PROSITE" id="PS50987"/>
    </source>
</evidence>
<accession>A0A1M5ENA3</accession>
<feature type="domain" description="HTH arsR-type" evidence="5">
    <location>
        <begin position="1"/>
        <end position="89"/>
    </location>
</feature>
<evidence type="ECO:0000313" key="7">
    <source>
        <dbReference type="Proteomes" id="UP000184533"/>
    </source>
</evidence>
<dbReference type="GO" id="GO:0003677">
    <property type="term" value="F:DNA binding"/>
    <property type="evidence" value="ECO:0007669"/>
    <property type="project" value="UniProtKB-KW"/>
</dbReference>
<feature type="region of interest" description="Disordered" evidence="4">
    <location>
        <begin position="86"/>
        <end position="113"/>
    </location>
</feature>
<dbReference type="RefSeq" id="WP_051960920.1">
    <property type="nucleotide sequence ID" value="NZ_FQVC01000014.1"/>
</dbReference>
<reference evidence="6 7" key="1">
    <citation type="submission" date="2016-11" db="EMBL/GenBank/DDBJ databases">
        <authorList>
            <person name="Jaros S."/>
            <person name="Januszkiewicz K."/>
            <person name="Wedrychowicz H."/>
        </authorList>
    </citation>
    <scope>NUCLEOTIDE SEQUENCE [LARGE SCALE GENOMIC DNA]</scope>
    <source>
        <strain evidence="6 7">DSM 17137</strain>
    </source>
</reference>
<dbReference type="SUPFAM" id="SSF46785">
    <property type="entry name" value="Winged helix' DNA-binding domain"/>
    <property type="match status" value="1"/>
</dbReference>
<dbReference type="InterPro" id="IPR001845">
    <property type="entry name" value="HTH_ArsR_DNA-bd_dom"/>
</dbReference>
<proteinExistence type="predicted"/>
<sequence>MLAEDLLRLLGSTNRLRIVERLVAGECSVKTLEAELAIRQPTLSQQLGELRKAGLVIDRREAQSVHYSMAPDHIEQVQRVLSALNSADAQRSHKPKSETRPVHAAQFGRVLSD</sequence>
<evidence type="ECO:0000256" key="2">
    <source>
        <dbReference type="ARBA" id="ARBA00023125"/>
    </source>
</evidence>
<dbReference type="CDD" id="cd00090">
    <property type="entry name" value="HTH_ARSR"/>
    <property type="match status" value="1"/>
</dbReference>
<dbReference type="NCBIfam" id="NF033788">
    <property type="entry name" value="HTH_metalloreg"/>
    <property type="match status" value="1"/>
</dbReference>
<dbReference type="InterPro" id="IPR011991">
    <property type="entry name" value="ArsR-like_HTH"/>
</dbReference>
<keyword evidence="1" id="KW-0805">Transcription regulation</keyword>
<dbReference type="PANTHER" id="PTHR43132">
    <property type="entry name" value="ARSENICAL RESISTANCE OPERON REPRESSOR ARSR-RELATED"/>
    <property type="match status" value="1"/>
</dbReference>
<dbReference type="InterPro" id="IPR036390">
    <property type="entry name" value="WH_DNA-bd_sf"/>
</dbReference>